<keyword evidence="3" id="KW-1185">Reference proteome</keyword>
<sequence length="314" mass="35504">MTSFKRKYFRTHRALIRHSRKKGLSFEKIARKFRCSASTVCRTVQNTACDNLSEDIDYINGIKGEVIDLADELSAAGSEEDDLDTLQAGGEDGHSDIKLEDDKEGDSDDEYEAWKFGKTSTSGQRQDVRCPPIAVPVSTRDHIRPLSPLEGPMGVSTSVKVRVVQHQVAKQTFHSPEKVNHASGSNVTQKAHRPLMIQSRRSAVEGCMDVDLANESRRGYTQQQNISVVDHRNERGRAVQRQPTESPVFQFLRGLGLEDLYKAFRSIGIETAEDLKELRKMGDEILDNQLRGEFISQGVTRFQWLRIRDALRRC</sequence>
<proteinExistence type="predicted"/>
<comment type="caution">
    <text evidence="2">The sequence shown here is derived from an EMBL/GenBank/DDBJ whole genome shotgun (WGS) entry which is preliminary data.</text>
</comment>
<name>A0A4S4M5J3_9AGAM</name>
<dbReference type="EMBL" id="SGPL01000020">
    <property type="protein sequence ID" value="THH20516.1"/>
    <property type="molecule type" value="Genomic_DNA"/>
</dbReference>
<dbReference type="Proteomes" id="UP000310158">
    <property type="component" value="Unassembled WGS sequence"/>
</dbReference>
<evidence type="ECO:0000313" key="2">
    <source>
        <dbReference type="EMBL" id="THH20516.1"/>
    </source>
</evidence>
<organism evidence="2 3">
    <name type="scientific">Bondarzewia mesenterica</name>
    <dbReference type="NCBI Taxonomy" id="1095465"/>
    <lineage>
        <taxon>Eukaryota</taxon>
        <taxon>Fungi</taxon>
        <taxon>Dikarya</taxon>
        <taxon>Basidiomycota</taxon>
        <taxon>Agaricomycotina</taxon>
        <taxon>Agaricomycetes</taxon>
        <taxon>Russulales</taxon>
        <taxon>Bondarzewiaceae</taxon>
        <taxon>Bondarzewia</taxon>
    </lineage>
</organism>
<feature type="compositionally biased region" description="Basic and acidic residues" evidence="1">
    <location>
        <begin position="91"/>
        <end position="101"/>
    </location>
</feature>
<feature type="region of interest" description="Disordered" evidence="1">
    <location>
        <begin position="170"/>
        <end position="191"/>
    </location>
</feature>
<reference evidence="2 3" key="1">
    <citation type="submission" date="2019-02" db="EMBL/GenBank/DDBJ databases">
        <title>Genome sequencing of the rare red list fungi Bondarzewia mesenterica.</title>
        <authorList>
            <person name="Buettner E."/>
            <person name="Kellner H."/>
        </authorList>
    </citation>
    <scope>NUCLEOTIDE SEQUENCE [LARGE SCALE GENOMIC DNA]</scope>
    <source>
        <strain evidence="2 3">DSM 108281</strain>
    </source>
</reference>
<evidence type="ECO:0000256" key="1">
    <source>
        <dbReference type="SAM" id="MobiDB-lite"/>
    </source>
</evidence>
<accession>A0A4S4M5J3</accession>
<feature type="region of interest" description="Disordered" evidence="1">
    <location>
        <begin position="78"/>
        <end position="109"/>
    </location>
</feature>
<gene>
    <name evidence="2" type="ORF">EW146_g859</name>
</gene>
<evidence type="ECO:0000313" key="3">
    <source>
        <dbReference type="Proteomes" id="UP000310158"/>
    </source>
</evidence>
<dbReference type="AlphaFoldDB" id="A0A4S4M5J3"/>
<evidence type="ECO:0008006" key="4">
    <source>
        <dbReference type="Google" id="ProtNLM"/>
    </source>
</evidence>
<protein>
    <recommendedName>
        <fullName evidence="4">SAM domain-containing protein</fullName>
    </recommendedName>
</protein>